<feature type="region of interest" description="Disordered" evidence="1">
    <location>
        <begin position="17"/>
        <end position="56"/>
    </location>
</feature>
<protein>
    <submittedName>
        <fullName evidence="2">Uncharacterized protein</fullName>
    </submittedName>
</protein>
<dbReference type="EMBL" id="AMZH03001961">
    <property type="protein sequence ID" value="RRT77319.1"/>
    <property type="molecule type" value="Genomic_DNA"/>
</dbReference>
<reference evidence="2 3" key="1">
    <citation type="journal article" date="2014" name="Agronomy (Basel)">
        <title>A Draft Genome Sequence for Ensete ventricosum, the Drought-Tolerant Tree Against Hunger.</title>
        <authorList>
            <person name="Harrison J."/>
            <person name="Moore K.A."/>
            <person name="Paszkiewicz K."/>
            <person name="Jones T."/>
            <person name="Grant M."/>
            <person name="Ambacheew D."/>
            <person name="Muzemil S."/>
            <person name="Studholme D.J."/>
        </authorList>
    </citation>
    <scope>NUCLEOTIDE SEQUENCE [LARGE SCALE GENOMIC DNA]</scope>
</reference>
<feature type="region of interest" description="Disordered" evidence="1">
    <location>
        <begin position="163"/>
        <end position="182"/>
    </location>
</feature>
<feature type="compositionally biased region" description="Basic and acidic residues" evidence="1">
    <location>
        <begin position="41"/>
        <end position="56"/>
    </location>
</feature>
<organism evidence="2 3">
    <name type="scientific">Ensete ventricosum</name>
    <name type="common">Abyssinian banana</name>
    <name type="synonym">Musa ensete</name>
    <dbReference type="NCBI Taxonomy" id="4639"/>
    <lineage>
        <taxon>Eukaryota</taxon>
        <taxon>Viridiplantae</taxon>
        <taxon>Streptophyta</taxon>
        <taxon>Embryophyta</taxon>
        <taxon>Tracheophyta</taxon>
        <taxon>Spermatophyta</taxon>
        <taxon>Magnoliopsida</taxon>
        <taxon>Liliopsida</taxon>
        <taxon>Zingiberales</taxon>
        <taxon>Musaceae</taxon>
        <taxon>Ensete</taxon>
    </lineage>
</organism>
<name>A0A427AM24_ENSVE</name>
<feature type="non-terminal residue" evidence="2">
    <location>
        <position position="1"/>
    </location>
</feature>
<evidence type="ECO:0000313" key="2">
    <source>
        <dbReference type="EMBL" id="RRT77319.1"/>
    </source>
</evidence>
<comment type="caution">
    <text evidence="2">The sequence shown here is derived from an EMBL/GenBank/DDBJ whole genome shotgun (WGS) entry which is preliminary data.</text>
</comment>
<gene>
    <name evidence="2" type="ORF">B296_00013253</name>
</gene>
<dbReference type="Proteomes" id="UP000287651">
    <property type="component" value="Unassembled WGS sequence"/>
</dbReference>
<proteinExistence type="predicted"/>
<evidence type="ECO:0000313" key="3">
    <source>
        <dbReference type="Proteomes" id="UP000287651"/>
    </source>
</evidence>
<feature type="compositionally biased region" description="Basic residues" evidence="1">
    <location>
        <begin position="31"/>
        <end position="40"/>
    </location>
</feature>
<sequence>TRACPWSNSFWPTVTQYERTAIQKPEGGGRGGRKEKKRKGADKGGGEETAKEEGRLRFKRKVAAKKRIGGGRGGAGVGKIEEKANRVPIVWNPCLVSVNKKYLLFQVDMDINDSDCDDDSTKLQDEESLKPTEPKAVDYVPDKGTLWGILSNFLASNPMVKDQDSVGATESSSMSESKRRFSEKLHAEHESFRTIFNKRRQRIGGFFNMEDD</sequence>
<evidence type="ECO:0000256" key="1">
    <source>
        <dbReference type="SAM" id="MobiDB-lite"/>
    </source>
</evidence>
<dbReference type="AlphaFoldDB" id="A0A427AM24"/>
<accession>A0A427AM24</accession>